<dbReference type="Proteomes" id="UP000193224">
    <property type="component" value="Unassembled WGS sequence"/>
</dbReference>
<accession>A0A1X7BQZ2</accession>
<reference evidence="1 2" key="1">
    <citation type="submission" date="2017-03" db="EMBL/GenBank/DDBJ databases">
        <authorList>
            <person name="Afonso C.L."/>
            <person name="Miller P.J."/>
            <person name="Scott M.A."/>
            <person name="Spackman E."/>
            <person name="Goraichik I."/>
            <person name="Dimitrov K.M."/>
            <person name="Suarez D.L."/>
            <person name="Swayne D.E."/>
        </authorList>
    </citation>
    <scope>NUCLEOTIDE SEQUENCE [LARGE SCALE GENOMIC DNA]</scope>
    <source>
        <strain evidence="1 2">CECT 7745</strain>
    </source>
</reference>
<dbReference type="EMBL" id="FWXB01000005">
    <property type="protein sequence ID" value="SMC11994.1"/>
    <property type="molecule type" value="Genomic_DNA"/>
</dbReference>
<dbReference type="AlphaFoldDB" id="A0A1X7BQZ2"/>
<evidence type="ECO:0000313" key="2">
    <source>
        <dbReference type="Proteomes" id="UP000193224"/>
    </source>
</evidence>
<name>A0A1X7BQZ2_9RHOB</name>
<gene>
    <name evidence="1" type="ORF">ROA7745_01815</name>
</gene>
<keyword evidence="2" id="KW-1185">Reference proteome</keyword>
<proteinExistence type="predicted"/>
<protein>
    <submittedName>
        <fullName evidence="1">Uncharacterized protein</fullName>
    </submittedName>
</protein>
<sequence>MRTFVMRIWLEFNNAFLFQLVYNALNPLPMNTHRSSMPRD</sequence>
<organism evidence="1 2">
    <name type="scientific">Roseovarius aestuarii</name>
    <dbReference type="NCBI Taxonomy" id="475083"/>
    <lineage>
        <taxon>Bacteria</taxon>
        <taxon>Pseudomonadati</taxon>
        <taxon>Pseudomonadota</taxon>
        <taxon>Alphaproteobacteria</taxon>
        <taxon>Rhodobacterales</taxon>
        <taxon>Roseobacteraceae</taxon>
        <taxon>Roseovarius</taxon>
    </lineage>
</organism>
<evidence type="ECO:0000313" key="1">
    <source>
        <dbReference type="EMBL" id="SMC11994.1"/>
    </source>
</evidence>